<name>K2JAP7_9GAMM</name>
<organism evidence="1 2">
    <name type="scientific">Gallaecimonas xiamenensis 3-C-1</name>
    <dbReference type="NCBI Taxonomy" id="745411"/>
    <lineage>
        <taxon>Bacteria</taxon>
        <taxon>Pseudomonadati</taxon>
        <taxon>Pseudomonadota</taxon>
        <taxon>Gammaproteobacteria</taxon>
        <taxon>Enterobacterales</taxon>
        <taxon>Gallaecimonadaceae</taxon>
        <taxon>Gallaecimonas</taxon>
    </lineage>
</organism>
<dbReference type="Proteomes" id="UP000006755">
    <property type="component" value="Unassembled WGS sequence"/>
</dbReference>
<dbReference type="OrthoDB" id="8537427at2"/>
<dbReference type="Gene3D" id="3.40.30.10">
    <property type="entry name" value="Glutaredoxin"/>
    <property type="match status" value="1"/>
</dbReference>
<keyword evidence="2" id="KW-1185">Reference proteome</keyword>
<dbReference type="AlphaFoldDB" id="K2JAP7"/>
<dbReference type="InterPro" id="IPR036249">
    <property type="entry name" value="Thioredoxin-like_sf"/>
</dbReference>
<dbReference type="STRING" id="745411.B3C1_11394"/>
<comment type="caution">
    <text evidence="1">The sequence shown here is derived from an EMBL/GenBank/DDBJ whole genome shotgun (WGS) entry which is preliminary data.</text>
</comment>
<reference evidence="1 2" key="1">
    <citation type="journal article" date="2012" name="J. Bacteriol.">
        <title>Genome Sequence of Gallaecimonas xiamenensis Type Strain 3-C-1.</title>
        <authorList>
            <person name="Lai Q."/>
            <person name="Wang L."/>
            <person name="Wang W."/>
            <person name="Shao Z."/>
        </authorList>
    </citation>
    <scope>NUCLEOTIDE SEQUENCE [LARGE SCALE GENOMIC DNA]</scope>
    <source>
        <strain evidence="1 2">3-C-1</strain>
    </source>
</reference>
<dbReference type="EMBL" id="AMRI01000015">
    <property type="protein sequence ID" value="EKE72173.1"/>
    <property type="molecule type" value="Genomic_DNA"/>
</dbReference>
<proteinExistence type="predicted"/>
<dbReference type="InterPro" id="IPR008554">
    <property type="entry name" value="Glutaredoxin-like"/>
</dbReference>
<accession>K2JAP7</accession>
<protein>
    <submittedName>
        <fullName evidence="1">Glutaredoxin</fullName>
    </submittedName>
</protein>
<dbReference type="eggNOG" id="COG0695">
    <property type="taxonomic scope" value="Bacteria"/>
</dbReference>
<dbReference type="RefSeq" id="WP_008484951.1">
    <property type="nucleotide sequence ID" value="NZ_AMRI01000015.1"/>
</dbReference>
<gene>
    <name evidence="1" type="ORF">B3C1_11394</name>
</gene>
<sequence length="74" mass="8312">MSLTLFHTQGCHLCEEAQALLAACQVQAALVDIVTDPQLVARYGERIPVLMNHQGQELGWPFDMELLNAFLWQS</sequence>
<evidence type="ECO:0000313" key="2">
    <source>
        <dbReference type="Proteomes" id="UP000006755"/>
    </source>
</evidence>
<evidence type="ECO:0000313" key="1">
    <source>
        <dbReference type="EMBL" id="EKE72173.1"/>
    </source>
</evidence>
<dbReference type="SUPFAM" id="SSF52833">
    <property type="entry name" value="Thioredoxin-like"/>
    <property type="match status" value="1"/>
</dbReference>
<dbReference type="Pfam" id="PF05768">
    <property type="entry name" value="Glrx-like"/>
    <property type="match status" value="1"/>
</dbReference>